<keyword evidence="7" id="KW-0560">Oxidoreductase</keyword>
<keyword evidence="8" id="KW-0443">Lipid metabolism</keyword>
<keyword evidence="6" id="KW-0521">NADP</keyword>
<evidence type="ECO:0000256" key="12">
    <source>
        <dbReference type="ARBA" id="ARBA00038622"/>
    </source>
</evidence>
<dbReference type="Proteomes" id="UP000199008">
    <property type="component" value="Unassembled WGS sequence"/>
</dbReference>
<evidence type="ECO:0000256" key="6">
    <source>
        <dbReference type="ARBA" id="ARBA00022857"/>
    </source>
</evidence>
<reference evidence="22" key="1">
    <citation type="submission" date="2016-10" db="EMBL/GenBank/DDBJ databases">
        <authorList>
            <person name="Varghese N."/>
            <person name="Submissions S."/>
        </authorList>
    </citation>
    <scope>NUCLEOTIDE SEQUENCE [LARGE SCALE GENOMIC DNA]</scope>
    <source>
        <strain evidence="22">CGMCC 1.8895</strain>
    </source>
</reference>
<dbReference type="GO" id="GO:0006633">
    <property type="term" value="P:fatty acid biosynthetic process"/>
    <property type="evidence" value="ECO:0007669"/>
    <property type="project" value="UniProtKB-KW"/>
</dbReference>
<comment type="catalytic activity">
    <reaction evidence="20">
        <text>(2E)-octenoyl-CoA + NADPH + H(+) = octanoyl-CoA + NADP(+)</text>
        <dbReference type="Rhea" id="RHEA:44952"/>
        <dbReference type="ChEBI" id="CHEBI:15378"/>
        <dbReference type="ChEBI" id="CHEBI:57386"/>
        <dbReference type="ChEBI" id="CHEBI:57783"/>
        <dbReference type="ChEBI" id="CHEBI:58349"/>
        <dbReference type="ChEBI" id="CHEBI:62242"/>
    </reaction>
    <physiologicalReaction direction="left-to-right" evidence="20">
        <dbReference type="Rhea" id="RHEA:44953"/>
    </physiologicalReaction>
</comment>
<comment type="pathway">
    <text evidence="2">Lipid metabolism.</text>
</comment>
<keyword evidence="22" id="KW-1185">Reference proteome</keyword>
<accession>A0A1G9BL68</accession>
<evidence type="ECO:0000256" key="15">
    <source>
        <dbReference type="ARBA" id="ARBA00047570"/>
    </source>
</evidence>
<evidence type="ECO:0000256" key="11">
    <source>
        <dbReference type="ARBA" id="ARBA00037124"/>
    </source>
</evidence>
<evidence type="ECO:0000256" key="13">
    <source>
        <dbReference type="ARBA" id="ARBA00038849"/>
    </source>
</evidence>
<evidence type="ECO:0000256" key="16">
    <source>
        <dbReference type="ARBA" id="ARBA00048686"/>
    </source>
</evidence>
<dbReference type="OrthoDB" id="306388at2"/>
<evidence type="ECO:0000256" key="2">
    <source>
        <dbReference type="ARBA" id="ARBA00005189"/>
    </source>
</evidence>
<dbReference type="SUPFAM" id="SSF51735">
    <property type="entry name" value="NAD(P)-binding Rossmann-fold domains"/>
    <property type="match status" value="1"/>
</dbReference>
<dbReference type="STRING" id="576118.SAMN05216216_10321"/>
<comment type="subcellular location">
    <subcellularLocation>
        <location evidence="1">Peroxisome</location>
    </subcellularLocation>
</comment>
<name>A0A1G9BL68_9BACL</name>
<proteinExistence type="predicted"/>
<dbReference type="Pfam" id="PF13561">
    <property type="entry name" value="adh_short_C2"/>
    <property type="match status" value="1"/>
</dbReference>
<evidence type="ECO:0000256" key="7">
    <source>
        <dbReference type="ARBA" id="ARBA00023002"/>
    </source>
</evidence>
<protein>
    <recommendedName>
        <fullName evidence="14">Peroxisomal trans-2-enoyl-CoA reductase</fullName>
        <ecNumber evidence="13">1.3.1.38</ecNumber>
    </recommendedName>
</protein>
<organism evidence="21 22">
    <name type="scientific">Lacicoccus qingdaonensis</name>
    <dbReference type="NCBI Taxonomy" id="576118"/>
    <lineage>
        <taxon>Bacteria</taxon>
        <taxon>Bacillati</taxon>
        <taxon>Bacillota</taxon>
        <taxon>Bacilli</taxon>
        <taxon>Bacillales</taxon>
        <taxon>Salinicoccaceae</taxon>
        <taxon>Lacicoccus</taxon>
    </lineage>
</organism>
<evidence type="ECO:0000256" key="20">
    <source>
        <dbReference type="ARBA" id="ARBA00049559"/>
    </source>
</evidence>
<sequence length="57" mass="6242">MDPENWEDAGKEFVSVNPMKRFGTPEEVGSLVAFLLSESGFINGAVINIDGGQSYKY</sequence>
<keyword evidence="3" id="KW-0444">Lipid biosynthesis</keyword>
<evidence type="ECO:0000256" key="10">
    <source>
        <dbReference type="ARBA" id="ARBA00023160"/>
    </source>
</evidence>
<evidence type="ECO:0000256" key="9">
    <source>
        <dbReference type="ARBA" id="ARBA00023140"/>
    </source>
</evidence>
<comment type="function">
    <text evidence="11">Participates in chain elongation of fatty acids. Catalyzes the reduction of trans-2-enoyl-CoAs of varying chain lengths from 6:1 to 16:1, having maximum activity with 10:1 CoA. Has no 2,4-dienoyl-CoA reductase activity.</text>
</comment>
<comment type="catalytic activity">
    <reaction evidence="17">
        <text>(2E)-hexenoyl-CoA + NADPH + H(+) = hexanoyl-CoA + NADP(+)</text>
        <dbReference type="Rhea" id="RHEA:44956"/>
        <dbReference type="ChEBI" id="CHEBI:15378"/>
        <dbReference type="ChEBI" id="CHEBI:57783"/>
        <dbReference type="ChEBI" id="CHEBI:58349"/>
        <dbReference type="ChEBI" id="CHEBI:62077"/>
        <dbReference type="ChEBI" id="CHEBI:62620"/>
    </reaction>
    <physiologicalReaction direction="left-to-right" evidence="17">
        <dbReference type="Rhea" id="RHEA:44957"/>
    </physiologicalReaction>
</comment>
<dbReference type="EMBL" id="FNFY01000003">
    <property type="protein sequence ID" value="SDK40153.1"/>
    <property type="molecule type" value="Genomic_DNA"/>
</dbReference>
<evidence type="ECO:0000256" key="17">
    <source>
        <dbReference type="ARBA" id="ARBA00049108"/>
    </source>
</evidence>
<dbReference type="EC" id="1.3.1.38" evidence="13"/>
<dbReference type="InterPro" id="IPR036291">
    <property type="entry name" value="NAD(P)-bd_dom_sf"/>
</dbReference>
<comment type="subunit">
    <text evidence="12">Interacts with PEX5, probably required to target it into peroxisomes.</text>
</comment>
<comment type="catalytic activity">
    <reaction evidence="15">
        <text>(2E)-dodecenoyl-CoA + NADPH + H(+) = dodecanoyl-CoA + NADP(+)</text>
        <dbReference type="Rhea" id="RHEA:44964"/>
        <dbReference type="ChEBI" id="CHEBI:15378"/>
        <dbReference type="ChEBI" id="CHEBI:57330"/>
        <dbReference type="ChEBI" id="CHEBI:57375"/>
        <dbReference type="ChEBI" id="CHEBI:57783"/>
        <dbReference type="ChEBI" id="CHEBI:58349"/>
    </reaction>
    <physiologicalReaction direction="left-to-right" evidence="15">
        <dbReference type="Rhea" id="RHEA:44965"/>
    </physiologicalReaction>
</comment>
<dbReference type="AlphaFoldDB" id="A0A1G9BL68"/>
<dbReference type="InterPro" id="IPR002347">
    <property type="entry name" value="SDR_fam"/>
</dbReference>
<evidence type="ECO:0000313" key="22">
    <source>
        <dbReference type="Proteomes" id="UP000199008"/>
    </source>
</evidence>
<dbReference type="Gene3D" id="3.40.50.720">
    <property type="entry name" value="NAD(P)-binding Rossmann-like Domain"/>
    <property type="match status" value="1"/>
</dbReference>
<evidence type="ECO:0000256" key="4">
    <source>
        <dbReference type="ARBA" id="ARBA00022553"/>
    </source>
</evidence>
<evidence type="ECO:0000256" key="18">
    <source>
        <dbReference type="ARBA" id="ARBA00049251"/>
    </source>
</evidence>
<evidence type="ECO:0000256" key="8">
    <source>
        <dbReference type="ARBA" id="ARBA00023098"/>
    </source>
</evidence>
<keyword evidence="10" id="KW-0275">Fatty acid biosynthesis</keyword>
<evidence type="ECO:0000256" key="19">
    <source>
        <dbReference type="ARBA" id="ARBA00049386"/>
    </source>
</evidence>
<comment type="catalytic activity">
    <reaction evidence="16">
        <text>(2E)-tetradecenoyl-CoA + NADPH + H(+) = tetradecanoyl-CoA + NADP(+)</text>
        <dbReference type="Rhea" id="RHEA:44968"/>
        <dbReference type="ChEBI" id="CHEBI:15378"/>
        <dbReference type="ChEBI" id="CHEBI:57385"/>
        <dbReference type="ChEBI" id="CHEBI:57783"/>
        <dbReference type="ChEBI" id="CHEBI:58349"/>
        <dbReference type="ChEBI" id="CHEBI:61405"/>
    </reaction>
    <physiologicalReaction direction="left-to-right" evidence="16">
        <dbReference type="Rhea" id="RHEA:44969"/>
    </physiologicalReaction>
</comment>
<dbReference type="PANTHER" id="PTHR24317:SF7">
    <property type="entry name" value="PEROXISOMAL TRANS-2-ENOYL-COA REDUCTASE"/>
    <property type="match status" value="1"/>
</dbReference>
<evidence type="ECO:0000256" key="14">
    <source>
        <dbReference type="ARBA" id="ARBA00041063"/>
    </source>
</evidence>
<keyword evidence="5" id="KW-0276">Fatty acid metabolism</keyword>
<keyword evidence="4" id="KW-0597">Phosphoprotein</keyword>
<dbReference type="PANTHER" id="PTHR24317">
    <property type="entry name" value="PEROXISOMAL TRANS-2-ENOYL-COA REDUCTASE"/>
    <property type="match status" value="1"/>
</dbReference>
<evidence type="ECO:0000256" key="3">
    <source>
        <dbReference type="ARBA" id="ARBA00022516"/>
    </source>
</evidence>
<comment type="catalytic activity">
    <reaction evidence="18">
        <text>a (2E)-enoyl-CoA + NADPH + H(+) = a 2,3-saturated acyl-CoA + NADP(+)</text>
        <dbReference type="Rhea" id="RHEA:33763"/>
        <dbReference type="ChEBI" id="CHEBI:15378"/>
        <dbReference type="ChEBI" id="CHEBI:57783"/>
        <dbReference type="ChEBI" id="CHEBI:58349"/>
        <dbReference type="ChEBI" id="CHEBI:58856"/>
        <dbReference type="ChEBI" id="CHEBI:65111"/>
        <dbReference type="EC" id="1.3.1.38"/>
    </reaction>
    <physiologicalReaction direction="left-to-right" evidence="18">
        <dbReference type="Rhea" id="RHEA:33764"/>
    </physiologicalReaction>
</comment>
<dbReference type="RefSeq" id="WP_092984379.1">
    <property type="nucleotide sequence ID" value="NZ_FNFY01000003.1"/>
</dbReference>
<evidence type="ECO:0000313" key="21">
    <source>
        <dbReference type="EMBL" id="SDK40153.1"/>
    </source>
</evidence>
<dbReference type="GO" id="GO:0019166">
    <property type="term" value="F:trans-2-enoyl-CoA reductase (NADPH) activity"/>
    <property type="evidence" value="ECO:0007669"/>
    <property type="project" value="UniProtKB-EC"/>
</dbReference>
<evidence type="ECO:0000256" key="5">
    <source>
        <dbReference type="ARBA" id="ARBA00022832"/>
    </source>
</evidence>
<gene>
    <name evidence="21" type="ORF">SAMN05216216_10321</name>
</gene>
<keyword evidence="9" id="KW-0576">Peroxisome</keyword>
<evidence type="ECO:0000256" key="1">
    <source>
        <dbReference type="ARBA" id="ARBA00004275"/>
    </source>
</evidence>
<dbReference type="InterPro" id="IPR052388">
    <property type="entry name" value="Peroxisomal_t2-enoyl-CoA_red"/>
</dbReference>
<comment type="catalytic activity">
    <reaction evidence="19">
        <text>(2E)-decenoyl-CoA + NADPH + H(+) = decanoyl-CoA + NADP(+)</text>
        <dbReference type="Rhea" id="RHEA:44960"/>
        <dbReference type="ChEBI" id="CHEBI:15378"/>
        <dbReference type="ChEBI" id="CHEBI:57783"/>
        <dbReference type="ChEBI" id="CHEBI:58349"/>
        <dbReference type="ChEBI" id="CHEBI:61406"/>
        <dbReference type="ChEBI" id="CHEBI:61430"/>
    </reaction>
    <physiologicalReaction direction="left-to-right" evidence="19">
        <dbReference type="Rhea" id="RHEA:44961"/>
    </physiologicalReaction>
</comment>